<sequence>MRIKIGKQHESDVVFDGLKAIFAKYSGPAVVFLHLVDKRRVIKAEQKYWLDPSPEAILEIETLLGKGTVQIV</sequence>
<proteinExistence type="predicted"/>
<reference evidence="1" key="1">
    <citation type="submission" date="2019-08" db="EMBL/GenBank/DDBJ databases">
        <authorList>
            <person name="Kucharzyk K."/>
            <person name="Murdoch R.W."/>
            <person name="Higgins S."/>
            <person name="Loffler F."/>
        </authorList>
    </citation>
    <scope>NUCLEOTIDE SEQUENCE</scope>
</reference>
<organism evidence="1">
    <name type="scientific">bioreactor metagenome</name>
    <dbReference type="NCBI Taxonomy" id="1076179"/>
    <lineage>
        <taxon>unclassified sequences</taxon>
        <taxon>metagenomes</taxon>
        <taxon>ecological metagenomes</taxon>
    </lineage>
</organism>
<comment type="caution">
    <text evidence="1">The sequence shown here is derived from an EMBL/GenBank/DDBJ whole genome shotgun (WGS) entry which is preliminary data.</text>
</comment>
<protein>
    <submittedName>
        <fullName evidence="1">Uncharacterized protein</fullName>
    </submittedName>
</protein>
<accession>A0A645CXW4</accession>
<dbReference type="AlphaFoldDB" id="A0A645CXW4"/>
<dbReference type="EMBL" id="VSSQ01031002">
    <property type="protein sequence ID" value="MPM81737.1"/>
    <property type="molecule type" value="Genomic_DNA"/>
</dbReference>
<evidence type="ECO:0000313" key="1">
    <source>
        <dbReference type="EMBL" id="MPM81737.1"/>
    </source>
</evidence>
<gene>
    <name evidence="1" type="ORF">SDC9_128794</name>
</gene>
<name>A0A645CXW4_9ZZZZ</name>